<feature type="transmembrane region" description="Helical" evidence="1">
    <location>
        <begin position="193"/>
        <end position="216"/>
    </location>
</feature>
<evidence type="ECO:0000256" key="1">
    <source>
        <dbReference type="SAM" id="Phobius"/>
    </source>
</evidence>
<sequence>MRTLISESKMLKKSAFELHRRRLNWRLVAKNEIAKCFRDACDSATKLSYPFSMYCNVHDDTKNEETVQLSSGVNHTGIVEKIDKPDEKGWKAETEKGAALVASFGSNGTVAFIIYPYKSDRHSRNEDNIILYHNLSPDAVTDELIKRCIGKFLLYVRNSSIYGGYSLSFFDRMHINMMILIDIRNRKQLYRNAFGLVAEWSKIIGAGIAGYIVAILTQGS</sequence>
<dbReference type="AlphaFoldDB" id="A0A1I3XLJ8"/>
<protein>
    <submittedName>
        <fullName evidence="2">Uncharacterized protein</fullName>
    </submittedName>
</protein>
<evidence type="ECO:0000313" key="2">
    <source>
        <dbReference type="EMBL" id="SFK20219.1"/>
    </source>
</evidence>
<keyword evidence="3" id="KW-1185">Reference proteome</keyword>
<keyword evidence="1" id="KW-0472">Membrane</keyword>
<name>A0A1I3XLJ8_9GAMM</name>
<dbReference type="Proteomes" id="UP000199445">
    <property type="component" value="Unassembled WGS sequence"/>
</dbReference>
<gene>
    <name evidence="2" type="ORF">SAMN05216429_11223</name>
</gene>
<keyword evidence="1" id="KW-0812">Transmembrane</keyword>
<organism evidence="2 3">
    <name type="scientific">Marinobacter persicus</name>
    <dbReference type="NCBI Taxonomy" id="930118"/>
    <lineage>
        <taxon>Bacteria</taxon>
        <taxon>Pseudomonadati</taxon>
        <taxon>Pseudomonadota</taxon>
        <taxon>Gammaproteobacteria</taxon>
        <taxon>Pseudomonadales</taxon>
        <taxon>Marinobacteraceae</taxon>
        <taxon>Marinobacter</taxon>
    </lineage>
</organism>
<dbReference type="EMBL" id="FOSC01000012">
    <property type="protein sequence ID" value="SFK20219.1"/>
    <property type="molecule type" value="Genomic_DNA"/>
</dbReference>
<evidence type="ECO:0000313" key="3">
    <source>
        <dbReference type="Proteomes" id="UP000199445"/>
    </source>
</evidence>
<keyword evidence="1" id="KW-1133">Transmembrane helix</keyword>
<accession>A0A1I3XLJ8</accession>
<proteinExistence type="predicted"/>
<reference evidence="2 3" key="1">
    <citation type="submission" date="2016-10" db="EMBL/GenBank/DDBJ databases">
        <authorList>
            <person name="de Groot N.N."/>
        </authorList>
    </citation>
    <scope>NUCLEOTIDE SEQUENCE [LARGE SCALE GENOMIC DNA]</scope>
    <source>
        <strain evidence="2 3">IBRC-M 10445</strain>
    </source>
</reference>